<feature type="compositionally biased region" description="Low complexity" evidence="8">
    <location>
        <begin position="215"/>
        <end position="232"/>
    </location>
</feature>
<dbReference type="GO" id="GO:0005737">
    <property type="term" value="C:cytoplasm"/>
    <property type="evidence" value="ECO:0007669"/>
    <property type="project" value="InterPro"/>
</dbReference>
<organism evidence="10 11">
    <name type="scientific">Zygosaccharomyces bailii (strain CLIB 213 / ATCC 58445 / CBS 680 / BCRC 21525 / NBRC 1098 / NCYC 1416 / NRRL Y-2227)</name>
    <dbReference type="NCBI Taxonomy" id="1333698"/>
    <lineage>
        <taxon>Eukaryota</taxon>
        <taxon>Fungi</taxon>
        <taxon>Dikarya</taxon>
        <taxon>Ascomycota</taxon>
        <taxon>Saccharomycotina</taxon>
        <taxon>Saccharomycetes</taxon>
        <taxon>Saccharomycetales</taxon>
        <taxon>Saccharomycetaceae</taxon>
        <taxon>Zygosaccharomyces</taxon>
    </lineage>
</organism>
<evidence type="ECO:0000256" key="1">
    <source>
        <dbReference type="ARBA" id="ARBA00006529"/>
    </source>
</evidence>
<evidence type="ECO:0000256" key="8">
    <source>
        <dbReference type="SAM" id="MobiDB-lite"/>
    </source>
</evidence>
<gene>
    <name evidence="10" type="ORF">BN860_00892g</name>
</gene>
<feature type="binding site" evidence="7">
    <location>
        <position position="1315"/>
    </location>
    <ligand>
        <name>ATP</name>
        <dbReference type="ChEBI" id="CHEBI:30616"/>
    </ligand>
</feature>
<sequence length="1602" mass="182880">MSDSDYFNYVGTDPSTEEEHRKAQKKRPTRLRSASTSSRFFSPGKHGHGPVASPPGLGSPTSSLNIGSSPLNTFVLQGRAQQSQSQTILQQQQQQPSQQLSQQPQQPPPQQRQQSQQQQQLQQQQQQQQQQPFSPSEMISPRSSRRPSLSSMVINGKHGGPPPSPNKFLKSEHLIKRHSNSNSDLPVTTPTLVMPPELASLNTQNTSAVPTPQPSMSQVSSQYNVSNSSSTNVTTPATMTNFSQDTISPSSSTKSSMNLANPSSLSLRAFKKQYVLNEQLYLDKMKNSVPDDYYTRGIAPSSINDDEFELEMDDALDNNIKGDDELDFGTNFFTAGTDKENLVAMSSKYLLHRLEWLRQADPTNPNVEKVFKSLDKKTTSEKDFSLTSFANLSMGTQNLLSQLSEHPLVLERFEWQTMLSNVLKGDIVKSEKNKIANQVERAGVSKQYSDDIWLELKAWMNGKSVRDTKKQLEVLRSSSDAVFREIMRFKLKEGASSQEAEEMIRPLINRYYKVTNYWVNLKQMYQSKPVTKTEEFINRVDSMNCWLTFKENFELLTKSLKSWVGNEELDVENIHEGSDELDNSGLFAERIMKEKDIETIFQKKIFFPLAPWILEAKLAFFRYQKHMQELRVSFLSKDLELLLMFPMRLVKEIILIRLAYAKKLKKPTMMMIDQMIEDFTSYIKLSVQLKYTVIVYCQDWPLNVEMDPHFDDTVVEAIHYLFTLLHLKLLDCTKRSFKTFKEADELYKYWEKLKNVGHYIDGAGKVIAKEFNRLTLRLLHRLHSYLLQQQNCPPSFETSSDAERWLIQLFENLGSMKRKLNRFTNFLTKAFQNSVNYKIENHRLLLKKLKETGHFLIYTGGELEQNGIYLIGSAELLGCSDEDIFKILYNSEIGCDMIPKLDIRNSLSLYNAVEKGCDPNTMIVQEVDSHGVSYYHIQNEFSENQARSCIRNRASTSPDMFFDEYQDSEKEMIDLELKLHSLGYVLVLCPDEPMLWEGDMYNLSDGSDIKADDFRNKVSSNTLLLMNQGSSYALEYQCDRFQQVVEDSVLFIERRCSFESVESSLQRINKAYFRFTYSVLSNYSKIINTFRNLSPGIEMLNSVFFFSRDFGRNFLRTNVTTYEKKSVIILLMVKLSVGWLSFLVEDCDPTDQRTFRWCVPAMEFAMQMTSGWNVLGLDEKQFVSLKHNISACMSLLISHFDVMGARAGEAEKFLQQTRPNIDIEDEMDDTSMLQINSVLRMQAIRNLEKNTKRNPRQIGRVLDDTDKGNKYLLSLASSISNVSMRWQKRSFIGGGTFGSVYSAVNLDNGEILAVKEIKIQDAKTMKKIFPSIKEEMTVLEMLNHPNIVQYYGVEVHRDKVNIFMEYCEGGSLASLLEHGRIEDEMVTQVYTLELLEGLAYLHQSGVVHRDIKPENILMDFNGIIKYVDFGAARKIVKNGTNSASLNRTFTDTSASSTEKESPSLPEGPALHDMIGTPMYMAPESITGSSNKGRFGADDVWSIGCVVLEMITGRRPWARLDNEWAIMYHVAAGHTPQLPNKEEVSAAGRKFLRRCLVQNAAKRATAVELLLDPWMIQIRELAFGTGDHENAVESAPSGSEQQV</sequence>
<dbReference type="Pfam" id="PF00069">
    <property type="entry name" value="Pkinase"/>
    <property type="match status" value="1"/>
</dbReference>
<dbReference type="InterPro" id="IPR050538">
    <property type="entry name" value="MAP_kinase_kinase_kinase"/>
</dbReference>
<feature type="domain" description="Protein kinase" evidence="9">
    <location>
        <begin position="1286"/>
        <end position="1574"/>
    </location>
</feature>
<dbReference type="GO" id="GO:0004709">
    <property type="term" value="F:MAP kinase kinase kinase activity"/>
    <property type="evidence" value="ECO:0007669"/>
    <property type="project" value="InterPro"/>
</dbReference>
<keyword evidence="5" id="KW-0418">Kinase</keyword>
<feature type="compositionally biased region" description="Low complexity" evidence="8">
    <location>
        <begin position="81"/>
        <end position="104"/>
    </location>
</feature>
<feature type="compositionally biased region" description="Polar residues" evidence="8">
    <location>
        <begin position="1446"/>
        <end position="1456"/>
    </location>
</feature>
<dbReference type="GO" id="GO:0005524">
    <property type="term" value="F:ATP binding"/>
    <property type="evidence" value="ECO:0007669"/>
    <property type="project" value="UniProtKB-UniRule"/>
</dbReference>
<dbReference type="SUPFAM" id="SSF56112">
    <property type="entry name" value="Protein kinase-like (PK-like)"/>
    <property type="match status" value="1"/>
</dbReference>
<keyword evidence="11" id="KW-1185">Reference proteome</keyword>
<accession>A0A8J2T9J3</accession>
<evidence type="ECO:0000256" key="5">
    <source>
        <dbReference type="ARBA" id="ARBA00022777"/>
    </source>
</evidence>
<comment type="similarity">
    <text evidence="1">Belongs to the protein kinase superfamily. STE Ser/Thr protein kinase family. MAP kinase kinase kinase subfamily.</text>
</comment>
<feature type="compositionally biased region" description="Polar residues" evidence="8">
    <location>
        <begin position="65"/>
        <end position="75"/>
    </location>
</feature>
<evidence type="ECO:0000313" key="10">
    <source>
        <dbReference type="EMBL" id="CDF91353.1"/>
    </source>
</evidence>
<feature type="region of interest" description="Disordered" evidence="8">
    <location>
        <begin position="204"/>
        <end position="232"/>
    </location>
</feature>
<evidence type="ECO:0000313" key="11">
    <source>
        <dbReference type="Proteomes" id="UP000019375"/>
    </source>
</evidence>
<evidence type="ECO:0000259" key="9">
    <source>
        <dbReference type="PROSITE" id="PS50011"/>
    </source>
</evidence>
<evidence type="ECO:0000256" key="4">
    <source>
        <dbReference type="ARBA" id="ARBA00022741"/>
    </source>
</evidence>
<keyword evidence="2" id="KW-0723">Serine/threonine-protein kinase</keyword>
<feature type="compositionally biased region" description="Low complexity" evidence="8">
    <location>
        <begin position="111"/>
        <end position="151"/>
    </location>
</feature>
<dbReference type="PIRSF" id="PIRSF037579">
    <property type="entry name" value="MAPKKK_SSK22"/>
    <property type="match status" value="1"/>
</dbReference>
<dbReference type="GO" id="GO:0051403">
    <property type="term" value="P:stress-activated MAPK cascade"/>
    <property type="evidence" value="ECO:0007669"/>
    <property type="project" value="InterPro"/>
</dbReference>
<proteinExistence type="inferred from homology"/>
<dbReference type="PANTHER" id="PTHR48016:SF32">
    <property type="entry name" value="MITOGEN-ACTIVATED PROTEIN KINASE KINASE KINASE 4"/>
    <property type="match status" value="1"/>
</dbReference>
<evidence type="ECO:0000256" key="3">
    <source>
        <dbReference type="ARBA" id="ARBA00022679"/>
    </source>
</evidence>
<feature type="compositionally biased region" description="Low complexity" evidence="8">
    <location>
        <begin position="54"/>
        <end position="64"/>
    </location>
</feature>
<dbReference type="PROSITE" id="PS50011">
    <property type="entry name" value="PROTEIN_KINASE_DOM"/>
    <property type="match status" value="1"/>
</dbReference>
<dbReference type="EMBL" id="HG316464">
    <property type="protein sequence ID" value="CDF91353.1"/>
    <property type="molecule type" value="Genomic_DNA"/>
</dbReference>
<dbReference type="InterPro" id="IPR008271">
    <property type="entry name" value="Ser/Thr_kinase_AS"/>
</dbReference>
<feature type="region of interest" description="Disordered" evidence="8">
    <location>
        <begin position="1446"/>
        <end position="1468"/>
    </location>
</feature>
<dbReference type="InterPro" id="IPR017441">
    <property type="entry name" value="Protein_kinase_ATP_BS"/>
</dbReference>
<protein>
    <submittedName>
        <fullName evidence="10">ZYBA0S11-00892g1_1</fullName>
    </submittedName>
</protein>
<feature type="region of interest" description="Disordered" evidence="8">
    <location>
        <begin position="1"/>
        <end position="169"/>
    </location>
</feature>
<dbReference type="InterPro" id="IPR000719">
    <property type="entry name" value="Prot_kinase_dom"/>
</dbReference>
<dbReference type="PANTHER" id="PTHR48016">
    <property type="entry name" value="MAP KINASE KINASE KINASE SSK2-RELATED-RELATED"/>
    <property type="match status" value="1"/>
</dbReference>
<dbReference type="Proteomes" id="UP000019375">
    <property type="component" value="Unassembled WGS sequence"/>
</dbReference>
<dbReference type="Gene3D" id="1.10.510.10">
    <property type="entry name" value="Transferase(Phosphotransferase) domain 1"/>
    <property type="match status" value="1"/>
</dbReference>
<evidence type="ECO:0000256" key="2">
    <source>
        <dbReference type="ARBA" id="ARBA00022527"/>
    </source>
</evidence>
<dbReference type="OrthoDB" id="1043025at2759"/>
<reference evidence="11" key="1">
    <citation type="journal article" date="2013" name="Genome Announc.">
        <title>Genome sequence of the food spoilage yeast Zygosaccharomyces bailii CLIB 213(T).</title>
        <authorList>
            <person name="Galeote V."/>
            <person name="Bigey F."/>
            <person name="Devillers H."/>
            <person name="Neuveglise C."/>
            <person name="Dequin S."/>
        </authorList>
    </citation>
    <scope>NUCLEOTIDE SEQUENCE [LARGE SCALE GENOMIC DNA]</scope>
    <source>
        <strain evidence="11">CLIB 213 / ATCC 58445 / CBS 680 / CCRC 21525 / NBRC 1098 / NCYC 1416 / NRRL Y-2227</strain>
    </source>
</reference>
<name>A0A8J2T9J3_ZYGB2</name>
<keyword evidence="3" id="KW-0808">Transferase</keyword>
<dbReference type="SMART" id="SM00220">
    <property type="entry name" value="S_TKc"/>
    <property type="match status" value="1"/>
</dbReference>
<dbReference type="GO" id="GO:0038066">
    <property type="term" value="P:p38MAPK cascade"/>
    <property type="evidence" value="ECO:0007669"/>
    <property type="project" value="TreeGrafter"/>
</dbReference>
<dbReference type="CDD" id="cd06626">
    <property type="entry name" value="STKc_MEKK4"/>
    <property type="match status" value="1"/>
</dbReference>
<dbReference type="InterPro" id="IPR011009">
    <property type="entry name" value="Kinase-like_dom_sf"/>
</dbReference>
<evidence type="ECO:0000256" key="7">
    <source>
        <dbReference type="PROSITE-ProRule" id="PRU10141"/>
    </source>
</evidence>
<dbReference type="PROSITE" id="PS00108">
    <property type="entry name" value="PROTEIN_KINASE_ST"/>
    <property type="match status" value="1"/>
</dbReference>
<dbReference type="PROSITE" id="PS00107">
    <property type="entry name" value="PROTEIN_KINASE_ATP"/>
    <property type="match status" value="1"/>
</dbReference>
<keyword evidence="4 7" id="KW-0547">Nucleotide-binding</keyword>
<evidence type="ECO:0000256" key="6">
    <source>
        <dbReference type="ARBA" id="ARBA00022840"/>
    </source>
</evidence>
<dbReference type="InterPro" id="IPR017240">
    <property type="entry name" value="MAPKKK_Ssk2/Ssk22"/>
</dbReference>
<keyword evidence="6 7" id="KW-0067">ATP-binding</keyword>